<evidence type="ECO:0000259" key="1">
    <source>
        <dbReference type="PROSITE" id="PS51029"/>
    </source>
</evidence>
<dbReference type="PANTHER" id="PTHR21505">
    <property type="entry name" value="MADF DOMAIN-CONTAINING PROTEIN-RELATED"/>
    <property type="match status" value="1"/>
</dbReference>
<organism evidence="2 3">
    <name type="scientific">Stomoxys calcitrans</name>
    <name type="common">Stable fly</name>
    <name type="synonym">Conops calcitrans</name>
    <dbReference type="NCBI Taxonomy" id="35570"/>
    <lineage>
        <taxon>Eukaryota</taxon>
        <taxon>Metazoa</taxon>
        <taxon>Ecdysozoa</taxon>
        <taxon>Arthropoda</taxon>
        <taxon>Hexapoda</taxon>
        <taxon>Insecta</taxon>
        <taxon>Pterygota</taxon>
        <taxon>Neoptera</taxon>
        <taxon>Endopterygota</taxon>
        <taxon>Diptera</taxon>
        <taxon>Brachycera</taxon>
        <taxon>Muscomorpha</taxon>
        <taxon>Muscoidea</taxon>
        <taxon>Muscidae</taxon>
        <taxon>Stomoxys</taxon>
    </lineage>
</organism>
<reference evidence="2" key="1">
    <citation type="submission" date="2020-05" db="UniProtKB">
        <authorList>
            <consortium name="EnsemblMetazoa"/>
        </authorList>
    </citation>
    <scope>IDENTIFICATION</scope>
    <source>
        <strain evidence="2">USDA</strain>
    </source>
</reference>
<dbReference type="EnsemblMetazoa" id="SCAU015724-RA">
    <property type="protein sequence ID" value="SCAU015724-PA"/>
    <property type="gene ID" value="SCAU015724"/>
</dbReference>
<proteinExistence type="predicted"/>
<gene>
    <name evidence="2" type="primary">106086739</name>
</gene>
<keyword evidence="3" id="KW-1185">Reference proteome</keyword>
<dbReference type="AlphaFoldDB" id="A0A1I8QBT6"/>
<sequence>MCDRKISLAKLEERRLCVEFLELYKTMPSLWDMSSEEYHDKELKKINYERLLQKFRQMEPMASMKEMKRKINVLRTNYRREVKRLENCPIEERSQLFYFEAMDFLRHSDRFQQQQPRQKMKICRIDQDPTYLEDETEIKTHKRMKMCRIEQDPTYLEEETEIKPDFTEQHEYDDTMEEEPLDFETKDTSADFERNNLYKQSHVDFQSNDLYKEQSVDMNRSDLNREPDEIDRLGQLWVAKIRKMNGTQKLWAEKFINEILLEGQLGNLHRHSIQIMESSPNSTSYSDRG</sequence>
<dbReference type="OrthoDB" id="6617753at2759"/>
<protein>
    <recommendedName>
        <fullName evidence="1">MADF domain-containing protein</fullName>
    </recommendedName>
</protein>
<name>A0A1I8QBT6_STOCA</name>
<accession>A0A1I8QBT6</accession>
<dbReference type="PANTHER" id="PTHR21505:SF8">
    <property type="entry name" value="DPT-YFP REPRESSOR BY OVEREXPRESSION, ISOFORM D-RELATED"/>
    <property type="match status" value="1"/>
</dbReference>
<dbReference type="InterPro" id="IPR006578">
    <property type="entry name" value="MADF-dom"/>
</dbReference>
<evidence type="ECO:0000313" key="3">
    <source>
        <dbReference type="Proteomes" id="UP000095300"/>
    </source>
</evidence>
<dbReference type="VEuPathDB" id="VectorBase:SCAU015724"/>
<dbReference type="Pfam" id="PF10545">
    <property type="entry name" value="MADF_DNA_bdg"/>
    <property type="match status" value="1"/>
</dbReference>
<evidence type="ECO:0000313" key="2">
    <source>
        <dbReference type="EnsemblMetazoa" id="SCAU015724-PA"/>
    </source>
</evidence>
<dbReference type="PROSITE" id="PS51029">
    <property type="entry name" value="MADF"/>
    <property type="match status" value="1"/>
</dbReference>
<dbReference type="Proteomes" id="UP000095300">
    <property type="component" value="Unassembled WGS sequence"/>
</dbReference>
<feature type="domain" description="MADF" evidence="1">
    <location>
        <begin position="19"/>
        <end position="110"/>
    </location>
</feature>
<dbReference type="SMART" id="SM00595">
    <property type="entry name" value="MADF"/>
    <property type="match status" value="1"/>
</dbReference>
<dbReference type="KEGG" id="scac:106086739"/>